<feature type="domain" description="F-box" evidence="1">
    <location>
        <begin position="15"/>
        <end position="51"/>
    </location>
</feature>
<dbReference type="CDD" id="cd22160">
    <property type="entry name" value="F-box_AtFBL13-like"/>
    <property type="match status" value="1"/>
</dbReference>
<dbReference type="STRING" id="2711.A0A067D650"/>
<dbReference type="Pfam" id="PF00646">
    <property type="entry name" value="F-box"/>
    <property type="match status" value="1"/>
</dbReference>
<dbReference type="SUPFAM" id="SSF81383">
    <property type="entry name" value="F-box domain"/>
    <property type="match status" value="1"/>
</dbReference>
<dbReference type="PANTHER" id="PTHR32212">
    <property type="entry name" value="CYCLIN-LIKE F-BOX"/>
    <property type="match status" value="1"/>
</dbReference>
<dbReference type="InterPro" id="IPR036047">
    <property type="entry name" value="F-box-like_dom_sf"/>
</dbReference>
<keyword evidence="3" id="KW-1185">Reference proteome</keyword>
<dbReference type="AlphaFoldDB" id="A0A067D650"/>
<organism evidence="2 3">
    <name type="scientific">Citrus sinensis</name>
    <name type="common">Sweet orange</name>
    <name type="synonym">Citrus aurantium var. sinensis</name>
    <dbReference type="NCBI Taxonomy" id="2711"/>
    <lineage>
        <taxon>Eukaryota</taxon>
        <taxon>Viridiplantae</taxon>
        <taxon>Streptophyta</taxon>
        <taxon>Embryophyta</taxon>
        <taxon>Tracheophyta</taxon>
        <taxon>Spermatophyta</taxon>
        <taxon>Magnoliopsida</taxon>
        <taxon>eudicotyledons</taxon>
        <taxon>Gunneridae</taxon>
        <taxon>Pentapetalae</taxon>
        <taxon>rosids</taxon>
        <taxon>malvids</taxon>
        <taxon>Sapindales</taxon>
        <taxon>Rutaceae</taxon>
        <taxon>Aurantioideae</taxon>
        <taxon>Citrus</taxon>
    </lineage>
</organism>
<dbReference type="Proteomes" id="UP000027120">
    <property type="component" value="Unassembled WGS sequence"/>
</dbReference>
<sequence>MERKKTSPNVHVDRISSLPQLILHHILSFLRLEHVAQTSVLSKTWKRVWHTYPTICFDPYNSTLSRQKRLMLSLHLSDDPKFASNINRCLIYAIASNVEKLSLYSDDLFFVNIGDGYKDVGSCPSPLLPIAVHVLCLLTLNYLRCLMI</sequence>
<evidence type="ECO:0000313" key="3">
    <source>
        <dbReference type="Proteomes" id="UP000027120"/>
    </source>
</evidence>
<dbReference type="InterPro" id="IPR053781">
    <property type="entry name" value="F-box_AtFBL13-like"/>
</dbReference>
<reference evidence="2 3" key="1">
    <citation type="submission" date="2014-04" db="EMBL/GenBank/DDBJ databases">
        <authorList>
            <consortium name="International Citrus Genome Consortium"/>
            <person name="Gmitter F."/>
            <person name="Chen C."/>
            <person name="Farmerie W."/>
            <person name="Harkins T."/>
            <person name="Desany B."/>
            <person name="Mohiuddin M."/>
            <person name="Kodira C."/>
            <person name="Borodovsky M."/>
            <person name="Lomsadze A."/>
            <person name="Burns P."/>
            <person name="Jenkins J."/>
            <person name="Prochnik S."/>
            <person name="Shu S."/>
            <person name="Chapman J."/>
            <person name="Pitluck S."/>
            <person name="Schmutz J."/>
            <person name="Rokhsar D."/>
        </authorList>
    </citation>
    <scope>NUCLEOTIDE SEQUENCE</scope>
</reference>
<evidence type="ECO:0000313" key="2">
    <source>
        <dbReference type="EMBL" id="KDO38273.1"/>
    </source>
</evidence>
<name>A0A067D650_CITSI</name>
<evidence type="ECO:0000259" key="1">
    <source>
        <dbReference type="Pfam" id="PF00646"/>
    </source>
</evidence>
<dbReference type="Gene3D" id="1.20.1280.50">
    <property type="match status" value="1"/>
</dbReference>
<accession>A0A067D650</accession>
<dbReference type="PANTHER" id="PTHR32212:SF234">
    <property type="entry name" value="F-BOX_LRR-REPEAT PROTEIN 13-LIKE"/>
    <property type="match status" value="1"/>
</dbReference>
<dbReference type="InterPro" id="IPR001810">
    <property type="entry name" value="F-box_dom"/>
</dbReference>
<protein>
    <recommendedName>
        <fullName evidence="1">F-box domain-containing protein</fullName>
    </recommendedName>
</protein>
<proteinExistence type="predicted"/>
<dbReference type="EMBL" id="KK788348">
    <property type="protein sequence ID" value="KDO38273.1"/>
    <property type="molecule type" value="Genomic_DNA"/>
</dbReference>
<gene>
    <name evidence="2" type="ORF">CISIN_1g036403mg</name>
</gene>